<dbReference type="STRING" id="373672.SAMN05421785_102211"/>
<dbReference type="RefSeq" id="WP_034753003.1">
    <property type="nucleotide sequence ID" value="NZ_FTOV01000002.1"/>
</dbReference>
<dbReference type="GO" id="GO:0003676">
    <property type="term" value="F:nucleic acid binding"/>
    <property type="evidence" value="ECO:0007669"/>
    <property type="project" value="InterPro"/>
</dbReference>
<organism evidence="2 3">
    <name type="scientific">Chryseobacterium gambrini</name>
    <dbReference type="NCBI Taxonomy" id="373672"/>
    <lineage>
        <taxon>Bacteria</taxon>
        <taxon>Pseudomonadati</taxon>
        <taxon>Bacteroidota</taxon>
        <taxon>Flavobacteriia</taxon>
        <taxon>Flavobacteriales</taxon>
        <taxon>Weeksellaceae</taxon>
        <taxon>Chryseobacterium group</taxon>
        <taxon>Chryseobacterium</taxon>
    </lineage>
</organism>
<dbReference type="GO" id="GO:0008270">
    <property type="term" value="F:zinc ion binding"/>
    <property type="evidence" value="ECO:0007669"/>
    <property type="project" value="InterPro"/>
</dbReference>
<evidence type="ECO:0000259" key="1">
    <source>
        <dbReference type="SMART" id="SM00507"/>
    </source>
</evidence>
<keyword evidence="2" id="KW-0378">Hydrolase</keyword>
<dbReference type="Proteomes" id="UP000185781">
    <property type="component" value="Unassembled WGS sequence"/>
</dbReference>
<dbReference type="Pfam" id="PF01844">
    <property type="entry name" value="HNH"/>
    <property type="match status" value="1"/>
</dbReference>
<name>A0A1N7LG15_9FLAO</name>
<reference evidence="2 3" key="1">
    <citation type="submission" date="2017-01" db="EMBL/GenBank/DDBJ databases">
        <authorList>
            <person name="Mah S.A."/>
            <person name="Swanson W.J."/>
            <person name="Moy G.W."/>
            <person name="Vacquier V.D."/>
        </authorList>
    </citation>
    <scope>NUCLEOTIDE SEQUENCE [LARGE SCALE GENOMIC DNA]</scope>
    <source>
        <strain evidence="2 3">DSM 18014</strain>
    </source>
</reference>
<dbReference type="AlphaFoldDB" id="A0A1N7LG15"/>
<keyword evidence="2" id="KW-0255">Endonuclease</keyword>
<dbReference type="SMART" id="SM00507">
    <property type="entry name" value="HNHc"/>
    <property type="match status" value="1"/>
</dbReference>
<evidence type="ECO:0000313" key="2">
    <source>
        <dbReference type="EMBL" id="SIS72757.1"/>
    </source>
</evidence>
<dbReference type="InterPro" id="IPR002711">
    <property type="entry name" value="HNH"/>
</dbReference>
<accession>A0A1N7LG15</accession>
<keyword evidence="2" id="KW-0540">Nuclease</keyword>
<sequence length="151" mass="17446">MDLDIQKFRKWLEQGGCDILPTTNEYEALKFKGRIIGIVYKSGKTSNKYTARAIRFFKENKKWDGYPPNVGRKSSYKKEKAQILERDGDLCFFCNKKLGDDITLEHLLALSRGGRNALPNMVLMHEKCNNELSNLPLIDKIIKIKEQYGKT</sequence>
<protein>
    <submittedName>
        <fullName evidence="2">HNH endonuclease</fullName>
    </submittedName>
</protein>
<dbReference type="InterPro" id="IPR003615">
    <property type="entry name" value="HNH_nuc"/>
</dbReference>
<gene>
    <name evidence="2" type="ORF">SAMN05421785_102211</name>
</gene>
<dbReference type="EMBL" id="FTOV01000002">
    <property type="protein sequence ID" value="SIS72757.1"/>
    <property type="molecule type" value="Genomic_DNA"/>
</dbReference>
<feature type="domain" description="HNH nuclease" evidence="1">
    <location>
        <begin position="78"/>
        <end position="130"/>
    </location>
</feature>
<proteinExistence type="predicted"/>
<dbReference type="Gene3D" id="1.10.30.50">
    <property type="match status" value="1"/>
</dbReference>
<dbReference type="CDD" id="cd00085">
    <property type="entry name" value="HNHc"/>
    <property type="match status" value="1"/>
</dbReference>
<dbReference type="GO" id="GO:0004519">
    <property type="term" value="F:endonuclease activity"/>
    <property type="evidence" value="ECO:0007669"/>
    <property type="project" value="UniProtKB-KW"/>
</dbReference>
<dbReference type="OrthoDB" id="9764212at2"/>
<evidence type="ECO:0000313" key="3">
    <source>
        <dbReference type="Proteomes" id="UP000185781"/>
    </source>
</evidence>